<dbReference type="AlphaFoldDB" id="Q1JVK7"/>
<dbReference type="Proteomes" id="UP000005695">
    <property type="component" value="Unassembled WGS sequence"/>
</dbReference>
<dbReference type="EMBL" id="AAEW02000037">
    <property type="protein sequence ID" value="EAT14263.1"/>
    <property type="molecule type" value="Genomic_DNA"/>
</dbReference>
<sequence>MTFGLAACKDSNDQAAAPAEPAPPAHGEAGHDHATDAAAQQMSGSVLETMNTAGYTYIKVKTDTEEIWAAAPEFPVKVGDKVVIPQGMAMPNYHSNTLNRDFDVVYFVSNVLVAGQDAPLNPGEAMGDAAAMGHQKPMTAPMDMDFSGLTKPENGYTVAEIYAQKDALATKEVAVRAKVVKFSPKIMKTNWIHLQDGSGEAGSNDLTITTSSEAAVGDTVLVKGILDLNQDFGYGYQYDLIIQDAKVTVE</sequence>
<accession>Q1JVK7</accession>
<reference evidence="2" key="1">
    <citation type="submission" date="2006-05" db="EMBL/GenBank/DDBJ databases">
        <title>Annotation of the draft genome assembly of Desulfuromonas acetoxidans DSM 684.</title>
        <authorList>
            <consortium name="US DOE Joint Genome Institute (JGI-ORNL)"/>
            <person name="Larimer F."/>
            <person name="Land M."/>
            <person name="Hauser L."/>
        </authorList>
    </citation>
    <scope>NUCLEOTIDE SEQUENCE [LARGE SCALE GENOMIC DNA]</scope>
    <source>
        <strain evidence="2">DSM 684</strain>
    </source>
</reference>
<organism evidence="2 3">
    <name type="scientific">Desulfuromonas acetoxidans (strain DSM 684 / 11070)</name>
    <dbReference type="NCBI Taxonomy" id="281689"/>
    <lineage>
        <taxon>Bacteria</taxon>
        <taxon>Pseudomonadati</taxon>
        <taxon>Thermodesulfobacteriota</taxon>
        <taxon>Desulfuromonadia</taxon>
        <taxon>Desulfuromonadales</taxon>
        <taxon>Desulfuromonadaceae</taxon>
        <taxon>Desulfuromonas</taxon>
    </lineage>
</organism>
<proteinExistence type="predicted"/>
<evidence type="ECO:0000313" key="2">
    <source>
        <dbReference type="EMBL" id="EAT14263.1"/>
    </source>
</evidence>
<comment type="caution">
    <text evidence="2">The sequence shown here is derived from an EMBL/GenBank/DDBJ whole genome shotgun (WGS) entry which is preliminary data.</text>
</comment>
<evidence type="ECO:0000313" key="3">
    <source>
        <dbReference type="Proteomes" id="UP000005695"/>
    </source>
</evidence>
<evidence type="ECO:0000256" key="1">
    <source>
        <dbReference type="SAM" id="MobiDB-lite"/>
    </source>
</evidence>
<dbReference type="GO" id="GO:0004386">
    <property type="term" value="F:helicase activity"/>
    <property type="evidence" value="ECO:0007669"/>
    <property type="project" value="UniProtKB-KW"/>
</dbReference>
<keyword evidence="3" id="KW-1185">Reference proteome</keyword>
<protein>
    <submittedName>
        <fullName evidence="2">Nucleic acid binding, OB-fold, tRNA/helicase-type</fullName>
    </submittedName>
</protein>
<name>Q1JVK7_DESA6</name>
<gene>
    <name evidence="2" type="ORF">Dace_0113</name>
</gene>
<reference evidence="2" key="2">
    <citation type="submission" date="2006-05" db="EMBL/GenBank/DDBJ databases">
        <title>Sequencing of the draft genome and assembly of Desulfuromonas acetoxidans DSM 684.</title>
        <authorList>
            <consortium name="US DOE Joint Genome Institute (JGI-PGF)"/>
            <person name="Copeland A."/>
            <person name="Lucas S."/>
            <person name="Lapidus A."/>
            <person name="Barry K."/>
            <person name="Detter J.C."/>
            <person name="Glavina del Rio T."/>
            <person name="Hammon N."/>
            <person name="Israni S."/>
            <person name="Dalin E."/>
            <person name="Tice H."/>
            <person name="Bruce D."/>
            <person name="Pitluck S."/>
            <person name="Richardson P."/>
        </authorList>
    </citation>
    <scope>NUCLEOTIDE SEQUENCE [LARGE SCALE GENOMIC DNA]</scope>
    <source>
        <strain evidence="2">DSM 684</strain>
    </source>
</reference>
<feature type="region of interest" description="Disordered" evidence="1">
    <location>
        <begin position="10"/>
        <end position="41"/>
    </location>
</feature>